<evidence type="ECO:0000256" key="1">
    <source>
        <dbReference type="SAM" id="Phobius"/>
    </source>
</evidence>
<keyword evidence="1" id="KW-0812">Transmembrane</keyword>
<feature type="transmembrane region" description="Helical" evidence="1">
    <location>
        <begin position="12"/>
        <end position="28"/>
    </location>
</feature>
<proteinExistence type="predicted"/>
<evidence type="ECO:0000313" key="2">
    <source>
        <dbReference type="EMBL" id="SEK07367.1"/>
    </source>
</evidence>
<keyword evidence="1" id="KW-1133">Transmembrane helix</keyword>
<sequence length="201" mass="23038">MTYENLLQGNQAFVIVMTLAFLAASIVCRRSSVWGGSRTVAKAAQVEAARTAALLARLRFVRGPGRSYRGVKFWHELFADLEHANREDALSWEVVLAVTEAVQAETCCTAKLRPVMIHRPDSGLIARASMRFSPRSTPRWQKLSRWRGRRAREVRMGMHSPATPSKNWRTEELPTHRSFLHLVQKSGQRIMSDWQRVRRLQ</sequence>
<gene>
    <name evidence="2" type="ORF">SAMN05192539_103853</name>
</gene>
<keyword evidence="3" id="KW-1185">Reference proteome</keyword>
<evidence type="ECO:0000313" key="3">
    <source>
        <dbReference type="Proteomes" id="UP000198866"/>
    </source>
</evidence>
<dbReference type="EMBL" id="FNYE01000038">
    <property type="protein sequence ID" value="SEK07367.1"/>
    <property type="molecule type" value="Genomic_DNA"/>
</dbReference>
<keyword evidence="1" id="KW-0472">Membrane</keyword>
<dbReference type="AlphaFoldDB" id="A0A1H7E2R8"/>
<name>A0A1H7E2R8_9BURK</name>
<accession>A0A1H7E2R8</accession>
<dbReference type="Proteomes" id="UP000198866">
    <property type="component" value="Unassembled WGS sequence"/>
</dbReference>
<reference evidence="3" key="1">
    <citation type="submission" date="2016-10" db="EMBL/GenBank/DDBJ databases">
        <authorList>
            <person name="Varghese N."/>
            <person name="Submissions S."/>
        </authorList>
    </citation>
    <scope>NUCLEOTIDE SEQUENCE [LARGE SCALE GENOMIC DNA]</scope>
    <source>
        <strain evidence="3">LMG 26031</strain>
    </source>
</reference>
<organism evidence="2 3">
    <name type="scientific">Paraburkholderia diazotrophica</name>
    <dbReference type="NCBI Taxonomy" id="667676"/>
    <lineage>
        <taxon>Bacteria</taxon>
        <taxon>Pseudomonadati</taxon>
        <taxon>Pseudomonadota</taxon>
        <taxon>Betaproteobacteria</taxon>
        <taxon>Burkholderiales</taxon>
        <taxon>Burkholderiaceae</taxon>
        <taxon>Paraburkholderia</taxon>
    </lineage>
</organism>
<protein>
    <submittedName>
        <fullName evidence="2">Uncharacterized protein</fullName>
    </submittedName>
</protein>